<reference evidence="2" key="1">
    <citation type="submission" date="2020-04" db="EMBL/GenBank/DDBJ databases">
        <authorList>
            <person name="Chiriac C."/>
            <person name="Salcher M."/>
            <person name="Ghai R."/>
            <person name="Kavagutti S V."/>
        </authorList>
    </citation>
    <scope>NUCLEOTIDE SEQUENCE</scope>
</reference>
<gene>
    <name evidence="1" type="ORF">UFOVP127_166</name>
    <name evidence="2" type="ORF">UFOVP276_29</name>
</gene>
<evidence type="ECO:0000313" key="2">
    <source>
        <dbReference type="EMBL" id="CAB4134906.1"/>
    </source>
</evidence>
<dbReference type="EMBL" id="LR796294">
    <property type="protein sequence ID" value="CAB4134906.1"/>
    <property type="molecule type" value="Genomic_DNA"/>
</dbReference>
<protein>
    <submittedName>
        <fullName evidence="2">Uncharacterized protein</fullName>
    </submittedName>
</protein>
<proteinExistence type="predicted"/>
<name>A0A6J5LPN3_9CAUD</name>
<sequence>MKKEKKVYQFLVEVEATDAPKGKQPTSLKLLQKIGNCLLNDKAFTNTVISPEPCNPDTAMPSMAEMTLERIKYLTGVLYSRLQDTDEMVYFYSDLCAIRDSVINMMITAEKMAKGEDLTNVAKNSLATALTEIRSVSLDQLDTLSAESLHLLAHVIADQKRIAFTCNEHKINKEEMIAWIKKTAFGITGGAN</sequence>
<organism evidence="2">
    <name type="scientific">uncultured Caudovirales phage</name>
    <dbReference type="NCBI Taxonomy" id="2100421"/>
    <lineage>
        <taxon>Viruses</taxon>
        <taxon>Duplodnaviria</taxon>
        <taxon>Heunggongvirae</taxon>
        <taxon>Uroviricota</taxon>
        <taxon>Caudoviricetes</taxon>
        <taxon>Peduoviridae</taxon>
        <taxon>Maltschvirus</taxon>
        <taxon>Maltschvirus maltsch</taxon>
    </lineage>
</organism>
<accession>A0A6J5LPN3</accession>
<evidence type="ECO:0000313" key="1">
    <source>
        <dbReference type="EMBL" id="CAB4131585.1"/>
    </source>
</evidence>
<dbReference type="EMBL" id="LR796249">
    <property type="protein sequence ID" value="CAB4131585.1"/>
    <property type="molecule type" value="Genomic_DNA"/>
</dbReference>